<name>A0A918YI53_9ACTN</name>
<evidence type="ECO:0000313" key="3">
    <source>
        <dbReference type="Proteomes" id="UP000655443"/>
    </source>
</evidence>
<comment type="caution">
    <text evidence="2">The sequence shown here is derived from an EMBL/GenBank/DDBJ whole genome shotgun (WGS) entry which is preliminary data.</text>
</comment>
<keyword evidence="3" id="KW-1185">Reference proteome</keyword>
<reference evidence="2" key="2">
    <citation type="submission" date="2020-09" db="EMBL/GenBank/DDBJ databases">
        <authorList>
            <person name="Sun Q."/>
            <person name="Ohkuma M."/>
        </authorList>
    </citation>
    <scope>NUCLEOTIDE SEQUENCE</scope>
    <source>
        <strain evidence="2">JCM 4714</strain>
    </source>
</reference>
<evidence type="ECO:0000256" key="1">
    <source>
        <dbReference type="SAM" id="MobiDB-lite"/>
    </source>
</evidence>
<sequence length="49" mass="5231">MTLPADDTRTPLPEIAPPDHTDHPVLAAILADLRARAGEVVVAQYEDAP</sequence>
<dbReference type="RefSeq" id="WP_189953844.1">
    <property type="nucleotide sequence ID" value="NZ_BMVG01000007.1"/>
</dbReference>
<dbReference type="Proteomes" id="UP000655443">
    <property type="component" value="Unassembled WGS sequence"/>
</dbReference>
<gene>
    <name evidence="2" type="ORF">GCM10010339_37870</name>
</gene>
<reference evidence="2" key="1">
    <citation type="journal article" date="2014" name="Int. J. Syst. Evol. Microbiol.">
        <title>Complete genome sequence of Corynebacterium casei LMG S-19264T (=DSM 44701T), isolated from a smear-ripened cheese.</title>
        <authorList>
            <consortium name="US DOE Joint Genome Institute (JGI-PGF)"/>
            <person name="Walter F."/>
            <person name="Albersmeier A."/>
            <person name="Kalinowski J."/>
            <person name="Ruckert C."/>
        </authorList>
    </citation>
    <scope>NUCLEOTIDE SEQUENCE</scope>
    <source>
        <strain evidence="2">JCM 4714</strain>
    </source>
</reference>
<organism evidence="2 3">
    <name type="scientific">Streptomyces alanosinicus</name>
    <dbReference type="NCBI Taxonomy" id="68171"/>
    <lineage>
        <taxon>Bacteria</taxon>
        <taxon>Bacillati</taxon>
        <taxon>Actinomycetota</taxon>
        <taxon>Actinomycetes</taxon>
        <taxon>Kitasatosporales</taxon>
        <taxon>Streptomycetaceae</taxon>
        <taxon>Streptomyces</taxon>
    </lineage>
</organism>
<dbReference type="AlphaFoldDB" id="A0A918YI53"/>
<protein>
    <submittedName>
        <fullName evidence="2">Uncharacterized protein</fullName>
    </submittedName>
</protein>
<feature type="region of interest" description="Disordered" evidence="1">
    <location>
        <begin position="1"/>
        <end position="21"/>
    </location>
</feature>
<dbReference type="EMBL" id="BMVG01000007">
    <property type="protein sequence ID" value="GHE04782.1"/>
    <property type="molecule type" value="Genomic_DNA"/>
</dbReference>
<evidence type="ECO:0000313" key="2">
    <source>
        <dbReference type="EMBL" id="GHE04782.1"/>
    </source>
</evidence>
<proteinExistence type="predicted"/>
<accession>A0A918YI53</accession>